<dbReference type="EMBL" id="CP032624">
    <property type="protein sequence ID" value="AYG04405.1"/>
    <property type="molecule type" value="Genomic_DNA"/>
</dbReference>
<accession>A0A387BJV5</accession>
<evidence type="ECO:0000313" key="2">
    <source>
        <dbReference type="Proteomes" id="UP000275069"/>
    </source>
</evidence>
<organism evidence="1 2">
    <name type="scientific">Gryllotalpicola protaetiae</name>
    <dbReference type="NCBI Taxonomy" id="2419771"/>
    <lineage>
        <taxon>Bacteria</taxon>
        <taxon>Bacillati</taxon>
        <taxon>Actinomycetota</taxon>
        <taxon>Actinomycetes</taxon>
        <taxon>Micrococcales</taxon>
        <taxon>Microbacteriaceae</taxon>
        <taxon>Gryllotalpicola</taxon>
    </lineage>
</organism>
<proteinExistence type="predicted"/>
<dbReference type="OrthoDB" id="5116168at2"/>
<evidence type="ECO:0000313" key="1">
    <source>
        <dbReference type="EMBL" id="AYG04405.1"/>
    </source>
</evidence>
<sequence length="251" mass="26264">MNRARRLAWLVVVLLAVVALAFGADAALRSYAQSRMESEIAKALPAGVTAPGLKVHVRGFSFLAQYLEGRFDQVQVDAPAITTDRGSVSATLEANDVTIDRSFQVAPVLGSMHGTLHVSEAAVNGLVALPDPTASIQLSAKTVTYLATAQVLGLPLSYSAAVRPVADGGVIRLYPESVNVTSGPVHFDVKSLLGGLFDGKPVNLCVAPYLPAGLNIGDITIARSKAAISFDAQHFSLDPKTFNTHGTCPAS</sequence>
<dbReference type="RefSeq" id="WP_120789935.1">
    <property type="nucleotide sequence ID" value="NZ_CP032624.1"/>
</dbReference>
<dbReference type="InterPro" id="IPR021373">
    <property type="entry name" value="DUF2993"/>
</dbReference>
<protein>
    <submittedName>
        <fullName evidence="1">DUF2993 domain-containing protein</fullName>
    </submittedName>
</protein>
<reference evidence="1 2" key="1">
    <citation type="submission" date="2018-09" db="EMBL/GenBank/DDBJ databases">
        <title>Genome sequencing of strain 2DFW10M-5.</title>
        <authorList>
            <person name="Heo J."/>
            <person name="Kim S.-J."/>
            <person name="Kwon S.-W."/>
        </authorList>
    </citation>
    <scope>NUCLEOTIDE SEQUENCE [LARGE SCALE GENOMIC DNA]</scope>
    <source>
        <strain evidence="1 2">2DFW10M-5</strain>
    </source>
</reference>
<dbReference type="AlphaFoldDB" id="A0A387BJV5"/>
<dbReference type="Proteomes" id="UP000275069">
    <property type="component" value="Chromosome"/>
</dbReference>
<keyword evidence="2" id="KW-1185">Reference proteome</keyword>
<dbReference type="Pfam" id="PF11209">
    <property type="entry name" value="LmeA"/>
    <property type="match status" value="1"/>
</dbReference>
<name>A0A387BJV5_9MICO</name>
<dbReference type="KEGG" id="gry:D7I44_13285"/>
<gene>
    <name evidence="1" type="ORF">D7I44_13285</name>
</gene>